<sequence length="96" mass="10655">MRSFSTPICLCILLVVAMGCTISVGNAVEEGNANVPYEGEMLIDGLLTAESQRRWREPKNQPEMRFPRPIYSPHVPPTPPTPPPTQSSPSNLKPRR</sequence>
<reference evidence="3 4" key="2">
    <citation type="submission" date="2018-11" db="EMBL/GenBank/DDBJ databases">
        <authorList>
            <consortium name="Pathogen Informatics"/>
        </authorList>
    </citation>
    <scope>NUCLEOTIDE SEQUENCE [LARGE SCALE GENOMIC DNA]</scope>
</reference>
<feature type="compositionally biased region" description="Pro residues" evidence="1">
    <location>
        <begin position="74"/>
        <end position="86"/>
    </location>
</feature>
<proteinExistence type="predicted"/>
<reference evidence="5" key="1">
    <citation type="submission" date="2017-02" db="UniProtKB">
        <authorList>
            <consortium name="WormBaseParasite"/>
        </authorList>
    </citation>
    <scope>IDENTIFICATION</scope>
</reference>
<evidence type="ECO:0000256" key="2">
    <source>
        <dbReference type="SAM" id="SignalP"/>
    </source>
</evidence>
<evidence type="ECO:0000256" key="1">
    <source>
        <dbReference type="SAM" id="MobiDB-lite"/>
    </source>
</evidence>
<feature type="region of interest" description="Disordered" evidence="1">
    <location>
        <begin position="55"/>
        <end position="96"/>
    </location>
</feature>
<dbReference type="EMBL" id="UYWX01022410">
    <property type="protein sequence ID" value="VDM35854.1"/>
    <property type="molecule type" value="Genomic_DNA"/>
</dbReference>
<keyword evidence="2" id="KW-0732">Signal</keyword>
<feature type="chain" id="PRO_5043133308" evidence="2">
    <location>
        <begin position="28"/>
        <end position="96"/>
    </location>
</feature>
<dbReference type="Proteomes" id="UP000274429">
    <property type="component" value="Unassembled WGS sequence"/>
</dbReference>
<evidence type="ECO:0000313" key="4">
    <source>
        <dbReference type="Proteomes" id="UP000274429"/>
    </source>
</evidence>
<feature type="compositionally biased region" description="Basic and acidic residues" evidence="1">
    <location>
        <begin position="55"/>
        <end position="66"/>
    </location>
</feature>
<dbReference type="WBParaSite" id="TTAC_0001089101-mRNA-1">
    <property type="protein sequence ID" value="TTAC_0001089101-mRNA-1"/>
    <property type="gene ID" value="TTAC_0001089101"/>
</dbReference>
<dbReference type="AlphaFoldDB" id="A0A0R3XBG4"/>
<evidence type="ECO:0000313" key="3">
    <source>
        <dbReference type="EMBL" id="VDM35854.1"/>
    </source>
</evidence>
<evidence type="ECO:0000313" key="5">
    <source>
        <dbReference type="WBParaSite" id="TTAC_0001089101-mRNA-1"/>
    </source>
</evidence>
<gene>
    <name evidence="3" type="ORF">TTAC_LOCUS10874</name>
</gene>
<dbReference type="PROSITE" id="PS51257">
    <property type="entry name" value="PROKAR_LIPOPROTEIN"/>
    <property type="match status" value="1"/>
</dbReference>
<protein>
    <submittedName>
        <fullName evidence="5">Leguminosin group485 secreted peptide</fullName>
    </submittedName>
</protein>
<organism evidence="5">
    <name type="scientific">Hydatigena taeniaeformis</name>
    <name type="common">Feline tapeworm</name>
    <name type="synonym">Taenia taeniaeformis</name>
    <dbReference type="NCBI Taxonomy" id="6205"/>
    <lineage>
        <taxon>Eukaryota</taxon>
        <taxon>Metazoa</taxon>
        <taxon>Spiralia</taxon>
        <taxon>Lophotrochozoa</taxon>
        <taxon>Platyhelminthes</taxon>
        <taxon>Cestoda</taxon>
        <taxon>Eucestoda</taxon>
        <taxon>Cyclophyllidea</taxon>
        <taxon>Taeniidae</taxon>
        <taxon>Hydatigera</taxon>
    </lineage>
</organism>
<keyword evidence="4" id="KW-1185">Reference proteome</keyword>
<accession>A0A0R3XBG4</accession>
<name>A0A0R3XBG4_HYDTA</name>
<feature type="signal peptide" evidence="2">
    <location>
        <begin position="1"/>
        <end position="27"/>
    </location>
</feature>